<name>A0A427XRP8_9TREE</name>
<proteinExistence type="predicted"/>
<keyword evidence="3" id="KW-1185">Reference proteome</keyword>
<sequence length="283" mass="32462">MAPPDTEQAARIVRDEFASTWRTFYDRKPEKRRIRDLAAAVDKHRLVSRLTADQSVRSAGLHGKRHRLTPSSHRGRVEWRPSTSTLAAASHDRWTLQGTLEPSVPKYSFCIPVRENILLYAEDAVPFIPEFECGAMTEAKTFEYIKWHNHRRFDHEFGQDPDVDIILIETVKRLHQRGLDPQTINETRVLPRNIITTEFFELQRDLPTFPPRSASSDPARHLSWNEPARVPPDVETDVDEGSLSALELFCARLTCREYGFLDGSQHTALYRPLATSFLGADML</sequence>
<dbReference type="STRING" id="1890683.A0A427XRP8"/>
<dbReference type="AlphaFoldDB" id="A0A427XRP8"/>
<dbReference type="OrthoDB" id="6141102at2759"/>
<protein>
    <submittedName>
        <fullName evidence="2">Uncharacterized protein</fullName>
    </submittedName>
</protein>
<evidence type="ECO:0000256" key="1">
    <source>
        <dbReference type="SAM" id="MobiDB-lite"/>
    </source>
</evidence>
<feature type="region of interest" description="Disordered" evidence="1">
    <location>
        <begin position="211"/>
        <end position="236"/>
    </location>
</feature>
<feature type="region of interest" description="Disordered" evidence="1">
    <location>
        <begin position="59"/>
        <end position="81"/>
    </location>
</feature>
<dbReference type="Proteomes" id="UP000279259">
    <property type="component" value="Unassembled WGS sequence"/>
</dbReference>
<accession>A0A427XRP8</accession>
<comment type="caution">
    <text evidence="2">The sequence shown here is derived from an EMBL/GenBank/DDBJ whole genome shotgun (WGS) entry which is preliminary data.</text>
</comment>
<gene>
    <name evidence="2" type="ORF">EHS25_006850</name>
</gene>
<reference evidence="2 3" key="1">
    <citation type="submission" date="2018-11" db="EMBL/GenBank/DDBJ databases">
        <title>Genome sequence of Saitozyma podzolica DSM 27192.</title>
        <authorList>
            <person name="Aliyu H."/>
            <person name="Gorte O."/>
            <person name="Ochsenreither K."/>
        </authorList>
    </citation>
    <scope>NUCLEOTIDE SEQUENCE [LARGE SCALE GENOMIC DNA]</scope>
    <source>
        <strain evidence="2 3">DSM 27192</strain>
    </source>
</reference>
<organism evidence="2 3">
    <name type="scientific">Saitozyma podzolica</name>
    <dbReference type="NCBI Taxonomy" id="1890683"/>
    <lineage>
        <taxon>Eukaryota</taxon>
        <taxon>Fungi</taxon>
        <taxon>Dikarya</taxon>
        <taxon>Basidiomycota</taxon>
        <taxon>Agaricomycotina</taxon>
        <taxon>Tremellomycetes</taxon>
        <taxon>Tremellales</taxon>
        <taxon>Trimorphomycetaceae</taxon>
        <taxon>Saitozyma</taxon>
    </lineage>
</organism>
<evidence type="ECO:0000313" key="2">
    <source>
        <dbReference type="EMBL" id="RSH81493.1"/>
    </source>
</evidence>
<dbReference type="EMBL" id="RSCD01000030">
    <property type="protein sequence ID" value="RSH81493.1"/>
    <property type="molecule type" value="Genomic_DNA"/>
</dbReference>
<evidence type="ECO:0000313" key="3">
    <source>
        <dbReference type="Proteomes" id="UP000279259"/>
    </source>
</evidence>